<organism evidence="2 3">
    <name type="scientific">Burkholderia vietnamiensis</name>
    <dbReference type="NCBI Taxonomy" id="60552"/>
    <lineage>
        <taxon>Bacteria</taxon>
        <taxon>Pseudomonadati</taxon>
        <taxon>Pseudomonadota</taxon>
        <taxon>Betaproteobacteria</taxon>
        <taxon>Burkholderiales</taxon>
        <taxon>Burkholderiaceae</taxon>
        <taxon>Burkholderia</taxon>
        <taxon>Burkholderia cepacia complex</taxon>
    </lineage>
</organism>
<dbReference type="Proteomes" id="UP000237632">
    <property type="component" value="Unassembled WGS sequence"/>
</dbReference>
<gene>
    <name evidence="2" type="ORF">C6T65_20785</name>
</gene>
<protein>
    <submittedName>
        <fullName evidence="2">SMI1/KNR4 family protein</fullName>
    </submittedName>
</protein>
<evidence type="ECO:0000313" key="3">
    <source>
        <dbReference type="Proteomes" id="UP000237632"/>
    </source>
</evidence>
<dbReference type="Pfam" id="PF14567">
    <property type="entry name" value="SUKH_5"/>
    <property type="match status" value="1"/>
</dbReference>
<evidence type="ECO:0000313" key="2">
    <source>
        <dbReference type="EMBL" id="PRH40460.1"/>
    </source>
</evidence>
<proteinExistence type="predicted"/>
<dbReference type="EMBL" id="PVHK01000151">
    <property type="protein sequence ID" value="PRH40460.1"/>
    <property type="molecule type" value="Genomic_DNA"/>
</dbReference>
<dbReference type="InterPro" id="IPR018958">
    <property type="entry name" value="Knr4/Smi1-like_dom"/>
</dbReference>
<accession>A0AA44XYF9</accession>
<feature type="domain" description="Knr4/Smi1-like" evidence="1">
    <location>
        <begin position="17"/>
        <end position="130"/>
    </location>
</feature>
<dbReference type="SMART" id="SM00860">
    <property type="entry name" value="SMI1_KNR4"/>
    <property type="match status" value="1"/>
</dbReference>
<evidence type="ECO:0000259" key="1">
    <source>
        <dbReference type="SMART" id="SM00860"/>
    </source>
</evidence>
<name>A0AA44XYF9_BURVI</name>
<dbReference type="SUPFAM" id="SSF160631">
    <property type="entry name" value="SMI1/KNR4-like"/>
    <property type="match status" value="1"/>
</dbReference>
<dbReference type="InterPro" id="IPR037883">
    <property type="entry name" value="Knr4/Smi1-like_sf"/>
</dbReference>
<dbReference type="RefSeq" id="WP_105856822.1">
    <property type="nucleotide sequence ID" value="NZ_PVHK01000151.1"/>
</dbReference>
<reference evidence="2 3" key="1">
    <citation type="submission" date="2018-03" db="EMBL/GenBank/DDBJ databases">
        <authorList>
            <person name="Nguyen K."/>
            <person name="Fouts D."/>
            <person name="Sutton G."/>
        </authorList>
    </citation>
    <scope>NUCLEOTIDE SEQUENCE [LARGE SCALE GENOMIC DNA]</scope>
    <source>
        <strain evidence="2 3">AU3578</strain>
    </source>
</reference>
<dbReference type="Gene3D" id="3.40.1580.10">
    <property type="entry name" value="SMI1/KNR4-like"/>
    <property type="match status" value="1"/>
</dbReference>
<comment type="caution">
    <text evidence="2">The sequence shown here is derived from an EMBL/GenBank/DDBJ whole genome shotgun (WGS) entry which is preliminary data.</text>
</comment>
<sequence length="138" mass="15136">MQKLEQLVERTGAQTRPAATAAIEQAEQQLGFALSDEYRAYLSTFGVIVYEASEVYGLGVPDDYYLNVVNAWRDLSRDPAYPARAVPLLEIGDGHYWLYDNAAQAVLHWATPNGGVVETLAGRLEPFLAAQVFGDEAA</sequence>
<dbReference type="AlphaFoldDB" id="A0AA44XYF9"/>